<proteinExistence type="predicted"/>
<comment type="caution">
    <text evidence="2">The sequence shown here is derived from an EMBL/GenBank/DDBJ whole genome shotgun (WGS) entry which is preliminary data.</text>
</comment>
<keyword evidence="1" id="KW-0472">Membrane</keyword>
<feature type="transmembrane region" description="Helical" evidence="1">
    <location>
        <begin position="122"/>
        <end position="141"/>
    </location>
</feature>
<evidence type="ECO:0000256" key="1">
    <source>
        <dbReference type="SAM" id="Phobius"/>
    </source>
</evidence>
<evidence type="ECO:0008006" key="4">
    <source>
        <dbReference type="Google" id="ProtNLM"/>
    </source>
</evidence>
<organism evidence="2 3">
    <name type="scientific">Parenemella sanctibonifatiensis</name>
    <dbReference type="NCBI Taxonomy" id="2016505"/>
    <lineage>
        <taxon>Bacteria</taxon>
        <taxon>Bacillati</taxon>
        <taxon>Actinomycetota</taxon>
        <taxon>Actinomycetes</taxon>
        <taxon>Propionibacteriales</taxon>
        <taxon>Propionibacteriaceae</taxon>
        <taxon>Parenemella</taxon>
    </lineage>
</organism>
<evidence type="ECO:0000313" key="3">
    <source>
        <dbReference type="Proteomes" id="UP000216533"/>
    </source>
</evidence>
<gene>
    <name evidence="2" type="ORF">CGZ92_09775</name>
</gene>
<name>A0A255E4T6_9ACTN</name>
<dbReference type="AlphaFoldDB" id="A0A255E4T6"/>
<dbReference type="EMBL" id="NMVI01000018">
    <property type="protein sequence ID" value="OYN86607.1"/>
    <property type="molecule type" value="Genomic_DNA"/>
</dbReference>
<reference evidence="2 3" key="1">
    <citation type="submission" date="2017-07" db="EMBL/GenBank/DDBJ databases">
        <title>Draft whole genome sequences of clinical Proprionibacteriaceae strains.</title>
        <authorList>
            <person name="Bernier A.-M."/>
            <person name="Bernard K."/>
            <person name="Domingo M.-C."/>
        </authorList>
    </citation>
    <scope>NUCLEOTIDE SEQUENCE [LARGE SCALE GENOMIC DNA]</scope>
    <source>
        <strain evidence="2 3">NML 160184</strain>
    </source>
</reference>
<evidence type="ECO:0000313" key="2">
    <source>
        <dbReference type="EMBL" id="OYN86607.1"/>
    </source>
</evidence>
<dbReference type="RefSeq" id="WP_094451174.1">
    <property type="nucleotide sequence ID" value="NZ_NMVI01000018.1"/>
</dbReference>
<keyword evidence="1" id="KW-0812">Transmembrane</keyword>
<accession>A0A255E4T6</accession>
<feature type="transmembrane region" description="Helical" evidence="1">
    <location>
        <begin position="98"/>
        <end position="116"/>
    </location>
</feature>
<sequence length="166" mass="17309">MSIDLPGAAHDTDAGVRAALRPVRGMRERLTTLFKAGLIGGHAMGIMAVGLSMVIWGGHGLASAGLAAATTVLFFTIGHLVQLLFVNADPRTQMVAGLSGYGIRVGGLAIAFIAYQNLGSEILAPYAVALGAVATAIGWVTTEVLAFRQLRIPAYDEYVEDGEVAR</sequence>
<feature type="transmembrane region" description="Helical" evidence="1">
    <location>
        <begin position="62"/>
        <end position="86"/>
    </location>
</feature>
<feature type="transmembrane region" description="Helical" evidence="1">
    <location>
        <begin position="33"/>
        <end position="56"/>
    </location>
</feature>
<protein>
    <recommendedName>
        <fullName evidence="4">ATP synthase subunit I</fullName>
    </recommendedName>
</protein>
<keyword evidence="1" id="KW-1133">Transmembrane helix</keyword>
<dbReference type="Proteomes" id="UP000216533">
    <property type="component" value="Unassembled WGS sequence"/>
</dbReference>